<protein>
    <submittedName>
        <fullName evidence="1">Uncharacterized protein</fullName>
    </submittedName>
</protein>
<gene>
    <name evidence="1" type="ORF">ACFQO9_04665</name>
</gene>
<evidence type="ECO:0000313" key="2">
    <source>
        <dbReference type="Proteomes" id="UP001596550"/>
    </source>
</evidence>
<proteinExistence type="predicted"/>
<reference evidence="2" key="1">
    <citation type="journal article" date="2019" name="Int. J. Syst. Evol. Microbiol.">
        <title>The Global Catalogue of Microorganisms (GCM) 10K type strain sequencing project: providing services to taxonomists for standard genome sequencing and annotation.</title>
        <authorList>
            <consortium name="The Broad Institute Genomics Platform"/>
            <consortium name="The Broad Institute Genome Sequencing Center for Infectious Disease"/>
            <person name="Wu L."/>
            <person name="Ma J."/>
        </authorList>
    </citation>
    <scope>NUCLEOTIDE SEQUENCE [LARGE SCALE GENOMIC DNA]</scope>
    <source>
        <strain evidence="2">CCUG 54781</strain>
    </source>
</reference>
<dbReference type="RefSeq" id="WP_378174498.1">
    <property type="nucleotide sequence ID" value="NZ_JBHTCR010000002.1"/>
</dbReference>
<accession>A0ABW2LWS4</accession>
<comment type="caution">
    <text evidence="1">The sequence shown here is derived from an EMBL/GenBank/DDBJ whole genome shotgun (WGS) entry which is preliminary data.</text>
</comment>
<keyword evidence="2" id="KW-1185">Reference proteome</keyword>
<dbReference type="Proteomes" id="UP001596550">
    <property type="component" value="Unassembled WGS sequence"/>
</dbReference>
<organism evidence="1 2">
    <name type="scientific">Chryseobacterium zhengzhouense</name>
    <dbReference type="NCBI Taxonomy" id="1636086"/>
    <lineage>
        <taxon>Bacteria</taxon>
        <taxon>Pseudomonadati</taxon>
        <taxon>Bacteroidota</taxon>
        <taxon>Flavobacteriia</taxon>
        <taxon>Flavobacteriales</taxon>
        <taxon>Weeksellaceae</taxon>
        <taxon>Chryseobacterium group</taxon>
        <taxon>Chryseobacterium</taxon>
    </lineage>
</organism>
<name>A0ABW2LWS4_9FLAO</name>
<sequence>MTPEIQNFVNSFKVKPAVDYSIADLMEYPKKITFQELLKQHNHEIWKMCECGNEEDLRMTWDCSKCGNILFKPKSS</sequence>
<dbReference type="EMBL" id="JBHTCR010000002">
    <property type="protein sequence ID" value="MFC7346010.1"/>
    <property type="molecule type" value="Genomic_DNA"/>
</dbReference>
<evidence type="ECO:0000313" key="1">
    <source>
        <dbReference type="EMBL" id="MFC7346010.1"/>
    </source>
</evidence>